<sequence length="733" mass="81994">MLTPLRALTSLKNLIIRSNQIEGNFPFQELSVLQNLERLDLSYNRFSSSSTAEDLNALPKLKKLKYLDLGSNNFDQKILKYLFALPNLTSLFLDNNGIKGALNDQGLCNMKTLHHLDLSFNNFSGKLDTCLDNLTSLQTLDLANSNLSKSIPSSSIASLASLEYLSLSPNNFEGSFSLSCLANHSRLKVLVLGGMKNIKFQVDTEDPPNWIPSFQLKILNLANCQLNSPARQMPSFLSYQHALEYIDLSRNNLVGMFPNWLIENNSKLEFFFLNDNSFNGSFQLPTHINQSMDKLVEFDISDNKIHGSIPTNIGFFFPNLRDLTISNGEIPASIGEMLDLRVLNLAHNNLSGEIPKQILQGCTSLFSLKLSHNNLQGQIFPIASTSLLLLMVDNNQFNGIIEKGIISSMGLWVFDISNNKLSGRLPANWPMGLGFLSVSSNNFEGEIPKELCELNLVSLDLSQNRFFGLIPSCFKMFLLSTINLQGNSLTGTIPEALSRGYELEIIDLRDNKLSASIPKGIYGLSNLKFILLAGNALQGELSKEICNLKGLNYLDLSRNNFTGSIPSCFNNISFAKEELQVQFFVTPFFIDPISLHGYQAKLHQYESPFDLEEKVHLITKSLTLSYEGNILNYMSGLDLSFNQLTGEIPSQLGALRALNLSHNHLNGSIPESFHKLDNIESLDLSYNNLSGSIPLQLQDLNYLSKFSVSYNNLSCRQLNYGNLLRNEFFKYLL</sequence>
<gene>
    <name evidence="1" type="ORF">L6164_037044</name>
</gene>
<keyword evidence="2" id="KW-1185">Reference proteome</keyword>
<reference evidence="1 2" key="1">
    <citation type="journal article" date="2022" name="DNA Res.">
        <title>Chromosomal-level genome assembly of the orchid tree Bauhinia variegata (Leguminosae; Cercidoideae) supports the allotetraploid origin hypothesis of Bauhinia.</title>
        <authorList>
            <person name="Zhong Y."/>
            <person name="Chen Y."/>
            <person name="Zheng D."/>
            <person name="Pang J."/>
            <person name="Liu Y."/>
            <person name="Luo S."/>
            <person name="Meng S."/>
            <person name="Qian L."/>
            <person name="Wei D."/>
            <person name="Dai S."/>
            <person name="Zhou R."/>
        </authorList>
    </citation>
    <scope>NUCLEOTIDE SEQUENCE [LARGE SCALE GENOMIC DNA]</scope>
    <source>
        <strain evidence="1">BV-YZ2020</strain>
    </source>
</reference>
<proteinExistence type="predicted"/>
<comment type="caution">
    <text evidence="1">The sequence shown here is derived from an EMBL/GenBank/DDBJ whole genome shotgun (WGS) entry which is preliminary data.</text>
</comment>
<protein>
    <submittedName>
        <fullName evidence="1">Uncharacterized protein</fullName>
    </submittedName>
</protein>
<dbReference type="EMBL" id="CM039439">
    <property type="protein sequence ID" value="KAI4297141.1"/>
    <property type="molecule type" value="Genomic_DNA"/>
</dbReference>
<dbReference type="Proteomes" id="UP000828941">
    <property type="component" value="Chromosome 14"/>
</dbReference>
<organism evidence="1 2">
    <name type="scientific">Bauhinia variegata</name>
    <name type="common">Purple orchid tree</name>
    <name type="synonym">Phanera variegata</name>
    <dbReference type="NCBI Taxonomy" id="167791"/>
    <lineage>
        <taxon>Eukaryota</taxon>
        <taxon>Viridiplantae</taxon>
        <taxon>Streptophyta</taxon>
        <taxon>Embryophyta</taxon>
        <taxon>Tracheophyta</taxon>
        <taxon>Spermatophyta</taxon>
        <taxon>Magnoliopsida</taxon>
        <taxon>eudicotyledons</taxon>
        <taxon>Gunneridae</taxon>
        <taxon>Pentapetalae</taxon>
        <taxon>rosids</taxon>
        <taxon>fabids</taxon>
        <taxon>Fabales</taxon>
        <taxon>Fabaceae</taxon>
        <taxon>Cercidoideae</taxon>
        <taxon>Cercideae</taxon>
        <taxon>Bauhiniinae</taxon>
        <taxon>Bauhinia</taxon>
    </lineage>
</organism>
<name>A0ACB9KIW2_BAUVA</name>
<accession>A0ACB9KIW2</accession>
<evidence type="ECO:0000313" key="2">
    <source>
        <dbReference type="Proteomes" id="UP000828941"/>
    </source>
</evidence>
<evidence type="ECO:0000313" key="1">
    <source>
        <dbReference type="EMBL" id="KAI4297141.1"/>
    </source>
</evidence>